<accession>A0A9X4EQ11</accession>
<gene>
    <name evidence="2" type="ORF">LCI24_08585</name>
</gene>
<dbReference type="InterPro" id="IPR011335">
    <property type="entry name" value="Restrct_endonuc-II-like"/>
</dbReference>
<dbReference type="RefSeq" id="WP_274640006.1">
    <property type="nucleotide sequence ID" value="NZ_JAIWJY010000004.1"/>
</dbReference>
<keyword evidence="2" id="KW-0378">Hydrolase</keyword>
<dbReference type="GO" id="GO:0009307">
    <property type="term" value="P:DNA restriction-modification system"/>
    <property type="evidence" value="ECO:0007669"/>
    <property type="project" value="InterPro"/>
</dbReference>
<evidence type="ECO:0000259" key="1">
    <source>
        <dbReference type="Pfam" id="PF04471"/>
    </source>
</evidence>
<proteinExistence type="predicted"/>
<dbReference type="GO" id="GO:0004519">
    <property type="term" value="F:endonuclease activity"/>
    <property type="evidence" value="ECO:0007669"/>
    <property type="project" value="UniProtKB-KW"/>
</dbReference>
<dbReference type="SUPFAM" id="SSF52980">
    <property type="entry name" value="Restriction endonuclease-like"/>
    <property type="match status" value="1"/>
</dbReference>
<name>A0A9X4EQ11_9FLAO</name>
<feature type="domain" description="Restriction endonuclease type IV Mrr" evidence="1">
    <location>
        <begin position="26"/>
        <end position="130"/>
    </location>
</feature>
<dbReference type="Pfam" id="PF04471">
    <property type="entry name" value="Mrr_cat"/>
    <property type="match status" value="1"/>
</dbReference>
<keyword evidence="3" id="KW-1185">Reference proteome</keyword>
<evidence type="ECO:0000313" key="2">
    <source>
        <dbReference type="EMBL" id="MDE1206852.1"/>
    </source>
</evidence>
<evidence type="ECO:0000313" key="3">
    <source>
        <dbReference type="Proteomes" id="UP001149303"/>
    </source>
</evidence>
<dbReference type="EMBL" id="JAIWJY010000004">
    <property type="protein sequence ID" value="MDE1206852.1"/>
    <property type="molecule type" value="Genomic_DNA"/>
</dbReference>
<dbReference type="AlphaFoldDB" id="A0A9X4EQ11"/>
<organism evidence="2 3">
    <name type="scientific">Tenacibaculum larymnensis</name>
    <dbReference type="NCBI Taxonomy" id="2878201"/>
    <lineage>
        <taxon>Bacteria</taxon>
        <taxon>Pseudomonadati</taxon>
        <taxon>Bacteroidota</taxon>
        <taxon>Flavobacteriia</taxon>
        <taxon>Flavobacteriales</taxon>
        <taxon>Flavobacteriaceae</taxon>
        <taxon>Tenacibaculum</taxon>
    </lineage>
</organism>
<dbReference type="Proteomes" id="UP001149303">
    <property type="component" value="Unassembled WGS sequence"/>
</dbReference>
<dbReference type="InterPro" id="IPR007560">
    <property type="entry name" value="Restrct_endonuc_IV_Mrr"/>
</dbReference>
<dbReference type="GO" id="GO:0003677">
    <property type="term" value="F:DNA binding"/>
    <property type="evidence" value="ECO:0007669"/>
    <property type="project" value="InterPro"/>
</dbReference>
<reference evidence="2" key="1">
    <citation type="submission" date="2021-09" db="EMBL/GenBank/DDBJ databases">
        <authorList>
            <person name="Smyrli M."/>
        </authorList>
    </citation>
    <scope>NUCLEOTIDE SEQUENCE</scope>
    <source>
        <strain evidence="2">LAR25</strain>
    </source>
</reference>
<comment type="caution">
    <text evidence="2">The sequence shown here is derived from an EMBL/GenBank/DDBJ whole genome shotgun (WGS) entry which is preliminary data.</text>
</comment>
<keyword evidence="2" id="KW-0255">Endonuclease</keyword>
<sequence length="352" mass="39750">MDINKEYTELLSPPKNAKPSWFRQRGFKFERILNELLKREGLEPRSGYKPEGEQIDGSFFLDGAVFLLEAKWHKDELPASSIYQFKGKVDGKLLGTIGIFISMSGYSNDAVDALTLGKSLNVILFGKDDIDSVIIHNKPFKNILKSKLRKAAEEGIVYLPIESEQVTKEGVTKIENYLYDGHSTQIVKNEGVDEIDTDLVIICEGKTDSDIISFMSTKILNQLNSTLSIKIIVAMGKFTIPKVANSVFNLNYKTPVLIVADSDSDTSKTIDLFKRNIDSPNWNAAIPDPEIETWLGFKDRHELKAKLRKGGDFRTEIKRIIEETDIEKLANENEAFGVFYNTIKEPNTVYKP</sequence>
<keyword evidence="2" id="KW-0540">Nuclease</keyword>
<protein>
    <submittedName>
        <fullName evidence="2">Restriction endonuclease</fullName>
    </submittedName>
</protein>